<dbReference type="GO" id="GO:0042806">
    <property type="term" value="F:fucose binding"/>
    <property type="evidence" value="ECO:0007669"/>
    <property type="project" value="TreeGrafter"/>
</dbReference>
<dbReference type="NCBIfam" id="NF011949">
    <property type="entry name" value="PRK15420.1"/>
    <property type="match status" value="1"/>
</dbReference>
<evidence type="ECO:0000313" key="5">
    <source>
        <dbReference type="Proteomes" id="UP000823964"/>
    </source>
</evidence>
<keyword evidence="2 4" id="KW-0413">Isomerase</keyword>
<accession>A0A9D2AHU3</accession>
<dbReference type="PANTHER" id="PTHR31690:SF4">
    <property type="entry name" value="FUCOSE MUTAROTASE"/>
    <property type="match status" value="1"/>
</dbReference>
<protein>
    <submittedName>
        <fullName evidence="4">L-fucose mutarotase</fullName>
        <ecNumber evidence="4">5.1.3.29</ecNumber>
    </submittedName>
</protein>
<dbReference type="GO" id="GO:0062193">
    <property type="term" value="F:D-ribose pyranase activity"/>
    <property type="evidence" value="ECO:0007669"/>
    <property type="project" value="UniProtKB-EC"/>
</dbReference>
<dbReference type="Proteomes" id="UP000823964">
    <property type="component" value="Unassembled WGS sequence"/>
</dbReference>
<evidence type="ECO:0000313" key="4">
    <source>
        <dbReference type="EMBL" id="HIX20527.1"/>
    </source>
</evidence>
<name>A0A9D2AHU3_9BACT</name>
<dbReference type="AlphaFoldDB" id="A0A9D2AHU3"/>
<organism evidence="4 5">
    <name type="scientific">Candidatus Akkermansia intestinigallinarum</name>
    <dbReference type="NCBI Taxonomy" id="2838431"/>
    <lineage>
        <taxon>Bacteria</taxon>
        <taxon>Pseudomonadati</taxon>
        <taxon>Verrucomicrobiota</taxon>
        <taxon>Verrucomicrobiia</taxon>
        <taxon>Verrucomicrobiales</taxon>
        <taxon>Akkermansiaceae</taxon>
        <taxon>Akkermansia</taxon>
    </lineage>
</organism>
<sequence length="147" mass="16022">MLKGISPLISPSLLKILCEMGHGDEIVFGDAHFPGHSIGPQVVRADGIRAADLLRAIEPLFELDSYAQPVIMMGPVRGDTLNPAVEQSYRAALRYDGPIERLPRNDFYKRAALAHAVVMTSETAQYGNIILKKGVTPSVEIPVQDTL</sequence>
<reference evidence="4" key="1">
    <citation type="journal article" date="2021" name="PeerJ">
        <title>Extensive microbial diversity within the chicken gut microbiome revealed by metagenomics and culture.</title>
        <authorList>
            <person name="Gilroy R."/>
            <person name="Ravi A."/>
            <person name="Getino M."/>
            <person name="Pursley I."/>
            <person name="Horton D.L."/>
            <person name="Alikhan N.F."/>
            <person name="Baker D."/>
            <person name="Gharbi K."/>
            <person name="Hall N."/>
            <person name="Watson M."/>
            <person name="Adriaenssens E.M."/>
            <person name="Foster-Nyarko E."/>
            <person name="Jarju S."/>
            <person name="Secka A."/>
            <person name="Antonio M."/>
            <person name="Oren A."/>
            <person name="Chaudhuri R.R."/>
            <person name="La Ragione R."/>
            <person name="Hildebrand F."/>
            <person name="Pallen M.J."/>
        </authorList>
    </citation>
    <scope>NUCLEOTIDE SEQUENCE</scope>
    <source>
        <strain evidence="4">14975</strain>
    </source>
</reference>
<dbReference type="EC" id="5.1.3.29" evidence="4"/>
<evidence type="ECO:0000256" key="1">
    <source>
        <dbReference type="ARBA" id="ARBA00000223"/>
    </source>
</evidence>
<evidence type="ECO:0000256" key="2">
    <source>
        <dbReference type="ARBA" id="ARBA00023235"/>
    </source>
</evidence>
<gene>
    <name evidence="4" type="primary">fucU</name>
    <name evidence="4" type="ORF">H9862_08020</name>
</gene>
<reference evidence="4" key="2">
    <citation type="submission" date="2021-04" db="EMBL/GenBank/DDBJ databases">
        <authorList>
            <person name="Gilroy R."/>
        </authorList>
    </citation>
    <scope>NUCLEOTIDE SEQUENCE</scope>
    <source>
        <strain evidence="4">14975</strain>
    </source>
</reference>
<dbReference type="InterPro" id="IPR007721">
    <property type="entry name" value="RbsD_FucU"/>
</dbReference>
<comment type="catalytic activity">
    <reaction evidence="3">
        <text>alpha-L-fucose = beta-L-fucose</text>
        <dbReference type="Rhea" id="RHEA:25580"/>
        <dbReference type="ChEBI" id="CHEBI:42548"/>
        <dbReference type="ChEBI" id="CHEBI:42589"/>
        <dbReference type="EC" id="5.1.3.29"/>
    </reaction>
</comment>
<dbReference type="InterPro" id="IPR050443">
    <property type="entry name" value="RbsD/FucU_mutarotase"/>
</dbReference>
<dbReference type="Gene3D" id="3.40.1650.10">
    <property type="entry name" value="RbsD-like domain"/>
    <property type="match status" value="1"/>
</dbReference>
<dbReference type="GO" id="GO:0036373">
    <property type="term" value="F:L-fucose mutarotase activity"/>
    <property type="evidence" value="ECO:0007669"/>
    <property type="project" value="UniProtKB-EC"/>
</dbReference>
<evidence type="ECO:0000256" key="3">
    <source>
        <dbReference type="ARBA" id="ARBA00036324"/>
    </source>
</evidence>
<dbReference type="PANTHER" id="PTHR31690">
    <property type="entry name" value="FUCOSE MUTAROTASE"/>
    <property type="match status" value="1"/>
</dbReference>
<dbReference type="Pfam" id="PF05025">
    <property type="entry name" value="RbsD_FucU"/>
    <property type="match status" value="1"/>
</dbReference>
<comment type="catalytic activity">
    <reaction evidence="1">
        <text>beta-D-ribopyranose = beta-D-ribofuranose</text>
        <dbReference type="Rhea" id="RHEA:25432"/>
        <dbReference type="ChEBI" id="CHEBI:27476"/>
        <dbReference type="ChEBI" id="CHEBI:47002"/>
        <dbReference type="EC" id="5.4.99.62"/>
    </reaction>
</comment>
<proteinExistence type="predicted"/>
<comment type="caution">
    <text evidence="4">The sequence shown here is derived from an EMBL/GenBank/DDBJ whole genome shotgun (WGS) entry which is preliminary data.</text>
</comment>
<dbReference type="SUPFAM" id="SSF102546">
    <property type="entry name" value="RbsD-like"/>
    <property type="match status" value="1"/>
</dbReference>
<dbReference type="EMBL" id="DXFQ01000151">
    <property type="protein sequence ID" value="HIX20527.1"/>
    <property type="molecule type" value="Genomic_DNA"/>
</dbReference>
<dbReference type="InterPro" id="IPR023750">
    <property type="entry name" value="RbsD-like_sf"/>
</dbReference>
<dbReference type="GO" id="GO:0006004">
    <property type="term" value="P:fucose metabolic process"/>
    <property type="evidence" value="ECO:0007669"/>
    <property type="project" value="TreeGrafter"/>
</dbReference>